<evidence type="ECO:0000256" key="1">
    <source>
        <dbReference type="ARBA" id="ARBA00022490"/>
    </source>
</evidence>
<name>A0A183VC68_TOXCA</name>
<dbReference type="Pfam" id="PF05091">
    <property type="entry name" value="eIF-3_zeta"/>
    <property type="match status" value="1"/>
</dbReference>
<keyword evidence="2" id="KW-0396">Initiation factor</keyword>
<evidence type="ECO:0000256" key="5">
    <source>
        <dbReference type="ARBA" id="ARBA00033202"/>
    </source>
</evidence>
<dbReference type="Proteomes" id="UP000050794">
    <property type="component" value="Unassembled WGS sequence"/>
</dbReference>
<reference evidence="8" key="1">
    <citation type="submission" date="2016-06" db="UniProtKB">
        <authorList>
            <consortium name="WormBaseParasite"/>
        </authorList>
    </citation>
    <scope>IDENTIFICATION</scope>
</reference>
<accession>A0A183VC68</accession>
<proteinExistence type="predicted"/>
<dbReference type="EMBL" id="UYWY01025410">
    <property type="protein sequence ID" value="VDM49659.1"/>
    <property type="molecule type" value="Genomic_DNA"/>
</dbReference>
<keyword evidence="4" id="KW-0648">Protein biosynthesis</keyword>
<keyword evidence="1" id="KW-0963">Cytoplasm</keyword>
<organism evidence="7 8">
    <name type="scientific">Toxocara canis</name>
    <name type="common">Canine roundworm</name>
    <dbReference type="NCBI Taxonomy" id="6265"/>
    <lineage>
        <taxon>Eukaryota</taxon>
        <taxon>Metazoa</taxon>
        <taxon>Ecdysozoa</taxon>
        <taxon>Nematoda</taxon>
        <taxon>Chromadorea</taxon>
        <taxon>Rhabditida</taxon>
        <taxon>Spirurina</taxon>
        <taxon>Ascaridomorpha</taxon>
        <taxon>Ascaridoidea</taxon>
        <taxon>Toxocaridae</taxon>
        <taxon>Toxocara</taxon>
    </lineage>
</organism>
<evidence type="ECO:0000256" key="2">
    <source>
        <dbReference type="ARBA" id="ARBA00022540"/>
    </source>
</evidence>
<evidence type="ECO:0000256" key="3">
    <source>
        <dbReference type="ARBA" id="ARBA00022884"/>
    </source>
</evidence>
<evidence type="ECO:0000313" key="7">
    <source>
        <dbReference type="Proteomes" id="UP000050794"/>
    </source>
</evidence>
<keyword evidence="3" id="KW-0694">RNA-binding</keyword>
<keyword evidence="7" id="KW-1185">Reference proteome</keyword>
<gene>
    <name evidence="6" type="ORF">TCNE_LOCUS18338</name>
</gene>
<evidence type="ECO:0000256" key="4">
    <source>
        <dbReference type="ARBA" id="ARBA00022917"/>
    </source>
</evidence>
<reference evidence="6 7" key="2">
    <citation type="submission" date="2018-11" db="EMBL/GenBank/DDBJ databases">
        <authorList>
            <consortium name="Pathogen Informatics"/>
        </authorList>
    </citation>
    <scope>NUCLEOTIDE SEQUENCE [LARGE SCALE GENOMIC DNA]</scope>
</reference>
<evidence type="ECO:0000313" key="8">
    <source>
        <dbReference type="WBParaSite" id="TCNE_0001834201-mRNA-1"/>
    </source>
</evidence>
<sequence>MLGPNGETQTLTIKALNDYVSRSHTRNTTNHVILGTQQSKPTEFASSIALNLDNAWGIVRCIVDLCMKQPAGKYLLLKEPNKVAIFIRFRLI</sequence>
<evidence type="ECO:0000313" key="6">
    <source>
        <dbReference type="EMBL" id="VDM49659.1"/>
    </source>
</evidence>
<dbReference type="WBParaSite" id="TCNE_0001834201-mRNA-1">
    <property type="protein sequence ID" value="TCNE_0001834201-mRNA-1"/>
    <property type="gene ID" value="TCNE_0001834201"/>
</dbReference>
<dbReference type="PANTHER" id="PTHR12399">
    <property type="entry name" value="EUKARYOTIC TRANSLATION INITIATION FACTOR 3 SUBUNIT 7"/>
    <property type="match status" value="1"/>
</dbReference>
<dbReference type="AlphaFoldDB" id="A0A183VC68"/>
<dbReference type="GO" id="GO:0003723">
    <property type="term" value="F:RNA binding"/>
    <property type="evidence" value="ECO:0007669"/>
    <property type="project" value="UniProtKB-KW"/>
</dbReference>
<dbReference type="GO" id="GO:0003743">
    <property type="term" value="F:translation initiation factor activity"/>
    <property type="evidence" value="ECO:0007669"/>
    <property type="project" value="UniProtKB-KW"/>
</dbReference>
<protein>
    <recommendedName>
        <fullName evidence="5">Eukaryotic translation initiation factor 3 subunit p66</fullName>
    </recommendedName>
</protein>
<dbReference type="InterPro" id="IPR007783">
    <property type="entry name" value="eIF3d"/>
</dbReference>
<dbReference type="PANTHER" id="PTHR12399:SF0">
    <property type="entry name" value="EUKARYOTIC TRANSLATION INITIATION FACTOR 3 SUBUNIT D"/>
    <property type="match status" value="1"/>
</dbReference>
<dbReference type="GO" id="GO:0005852">
    <property type="term" value="C:eukaryotic translation initiation factor 3 complex"/>
    <property type="evidence" value="ECO:0007669"/>
    <property type="project" value="InterPro"/>
</dbReference>